<feature type="compositionally biased region" description="Acidic residues" evidence="6">
    <location>
        <begin position="55"/>
        <end position="78"/>
    </location>
</feature>
<dbReference type="GO" id="GO:0043953">
    <property type="term" value="P:protein transport by the Tat complex"/>
    <property type="evidence" value="ECO:0007669"/>
    <property type="project" value="UniProtKB-UniRule"/>
</dbReference>
<name>A0A317ZHC8_9BACT</name>
<dbReference type="Pfam" id="PF00902">
    <property type="entry name" value="TatC"/>
    <property type="match status" value="1"/>
</dbReference>
<dbReference type="RefSeq" id="WP_110131974.1">
    <property type="nucleotide sequence ID" value="NZ_QHJQ01000011.1"/>
</dbReference>
<feature type="region of interest" description="Disordered" evidence="6">
    <location>
        <begin position="99"/>
        <end position="129"/>
    </location>
</feature>
<dbReference type="NCBIfam" id="TIGR00945">
    <property type="entry name" value="tatC"/>
    <property type="match status" value="1"/>
</dbReference>
<dbReference type="GO" id="GO:0065002">
    <property type="term" value="P:intracellular protein transmembrane transport"/>
    <property type="evidence" value="ECO:0007669"/>
    <property type="project" value="TreeGrafter"/>
</dbReference>
<feature type="transmembrane region" description="Helical" evidence="5">
    <location>
        <begin position="286"/>
        <end position="309"/>
    </location>
</feature>
<feature type="transmembrane region" description="Helical" evidence="5">
    <location>
        <begin position="148"/>
        <end position="165"/>
    </location>
</feature>
<dbReference type="Proteomes" id="UP000247099">
    <property type="component" value="Unassembled WGS sequence"/>
</dbReference>
<organism evidence="7 8">
    <name type="scientific">Coraliomargarita sinensis</name>
    <dbReference type="NCBI Taxonomy" id="2174842"/>
    <lineage>
        <taxon>Bacteria</taxon>
        <taxon>Pseudomonadati</taxon>
        <taxon>Verrucomicrobiota</taxon>
        <taxon>Opitutia</taxon>
        <taxon>Puniceicoccales</taxon>
        <taxon>Coraliomargaritaceae</taxon>
        <taxon>Coraliomargarita</taxon>
    </lineage>
</organism>
<dbReference type="PANTHER" id="PTHR30371">
    <property type="entry name" value="SEC-INDEPENDENT PROTEIN TRANSLOCASE PROTEIN TATC"/>
    <property type="match status" value="1"/>
</dbReference>
<gene>
    <name evidence="5 7" type="primary">tatC</name>
    <name evidence="7" type="ORF">DDZ13_13435</name>
</gene>
<keyword evidence="8" id="KW-1185">Reference proteome</keyword>
<keyword evidence="3 5" id="KW-1133">Transmembrane helix</keyword>
<dbReference type="FunCoup" id="A0A317ZHC8">
    <property type="interactions" value="396"/>
</dbReference>
<dbReference type="GO" id="GO:0009977">
    <property type="term" value="F:proton motive force dependent protein transmembrane transporter activity"/>
    <property type="evidence" value="ECO:0007669"/>
    <property type="project" value="TreeGrafter"/>
</dbReference>
<evidence type="ECO:0000256" key="1">
    <source>
        <dbReference type="ARBA" id="ARBA00004141"/>
    </source>
</evidence>
<dbReference type="OrthoDB" id="9777044at2"/>
<feature type="compositionally biased region" description="Basic and acidic residues" evidence="6">
    <location>
        <begin position="105"/>
        <end position="114"/>
    </location>
</feature>
<keyword evidence="4 5" id="KW-0472">Membrane</keyword>
<sequence length="379" mass="42897">MSDDRPEKDDENFEESEPTNGAPEDERPKKPDPDSGQDDAASDDKKADDSSSPIDDIDEAEKFDEIFDEETDPDLSDYYYDEIEDYGLDEYDVPRKPRSAAGRFLTRERRHEGVQESGDDSEDEDSDEEGMSFLEHLEEFRWTIGRSVIAFIIGVAVVVIFHKTIAEWIQMPLNKAYGSAEVAGQNLITYKAMGVISVFFQIALLGGLTLSMPFMLYFLGSFVAPGLTEKERKVLRPACYAAFLLFLIGVSFAFFIILPLALGFTVRLNEHLGFDILWAASDYYNMVVWFSLAIGFFFQFPLVVVLLVYMGVLNTETLKRVRRMVFVGLMIFSALVSPGGDPISLATTTGFMYGLYELAIWTGMRIERKKREEEDEALE</sequence>
<dbReference type="HAMAP" id="MF_00902">
    <property type="entry name" value="TatC"/>
    <property type="match status" value="1"/>
</dbReference>
<dbReference type="InterPro" id="IPR002033">
    <property type="entry name" value="TatC"/>
</dbReference>
<dbReference type="InParanoid" id="A0A317ZHC8"/>
<dbReference type="PANTHER" id="PTHR30371:SF0">
    <property type="entry name" value="SEC-INDEPENDENT PROTEIN TRANSLOCASE PROTEIN TATC, CHLOROPLASTIC-RELATED"/>
    <property type="match status" value="1"/>
</dbReference>
<comment type="function">
    <text evidence="5">Part of the twin-arginine translocation (Tat) system that transports large folded proteins containing a characteristic twin-arginine motif in their signal peptide across membranes.</text>
</comment>
<comment type="subcellular location">
    <subcellularLocation>
        <location evidence="5">Cell membrane</location>
        <topology evidence="5">Multi-pass membrane protein</topology>
    </subcellularLocation>
    <subcellularLocation>
        <location evidence="1">Membrane</location>
        <topology evidence="1">Multi-pass membrane protein</topology>
    </subcellularLocation>
</comment>
<dbReference type="GO" id="GO:0033281">
    <property type="term" value="C:TAT protein transport complex"/>
    <property type="evidence" value="ECO:0007669"/>
    <property type="project" value="UniProtKB-UniRule"/>
</dbReference>
<keyword evidence="5" id="KW-1003">Cell membrane</keyword>
<keyword evidence="2 5" id="KW-0812">Transmembrane</keyword>
<evidence type="ECO:0000256" key="4">
    <source>
        <dbReference type="ARBA" id="ARBA00023136"/>
    </source>
</evidence>
<dbReference type="AlphaFoldDB" id="A0A317ZHC8"/>
<feature type="region of interest" description="Disordered" evidence="6">
    <location>
        <begin position="1"/>
        <end position="78"/>
    </location>
</feature>
<feature type="transmembrane region" description="Helical" evidence="5">
    <location>
        <begin position="343"/>
        <end position="361"/>
    </location>
</feature>
<proteinExistence type="inferred from homology"/>
<evidence type="ECO:0000256" key="2">
    <source>
        <dbReference type="ARBA" id="ARBA00022692"/>
    </source>
</evidence>
<keyword evidence="5" id="KW-0813">Transport</keyword>
<feature type="compositionally biased region" description="Acidic residues" evidence="6">
    <location>
        <begin position="117"/>
        <end position="129"/>
    </location>
</feature>
<feature type="transmembrane region" description="Helical" evidence="5">
    <location>
        <begin position="321"/>
        <end position="337"/>
    </location>
</feature>
<feature type="transmembrane region" description="Helical" evidence="5">
    <location>
        <begin position="240"/>
        <end position="266"/>
    </location>
</feature>
<keyword evidence="5" id="KW-0811">Translocation</keyword>
<evidence type="ECO:0000313" key="7">
    <source>
        <dbReference type="EMBL" id="PXA03219.1"/>
    </source>
</evidence>
<evidence type="ECO:0000256" key="5">
    <source>
        <dbReference type="HAMAP-Rule" id="MF_00902"/>
    </source>
</evidence>
<evidence type="ECO:0000313" key="8">
    <source>
        <dbReference type="Proteomes" id="UP000247099"/>
    </source>
</evidence>
<reference evidence="7 8" key="1">
    <citation type="submission" date="2018-05" db="EMBL/GenBank/DDBJ databases">
        <title>Coraliomargarita sinensis sp. nov., isolated from a marine solar saltern.</title>
        <authorList>
            <person name="Zhou L.Y."/>
        </authorList>
    </citation>
    <scope>NUCLEOTIDE SEQUENCE [LARGE SCALE GENOMIC DNA]</scope>
    <source>
        <strain evidence="7 8">WN38</strain>
    </source>
</reference>
<comment type="subunit">
    <text evidence="5">Forms a complex with TatA.</text>
</comment>
<dbReference type="EMBL" id="QHJQ01000011">
    <property type="protein sequence ID" value="PXA03219.1"/>
    <property type="molecule type" value="Genomic_DNA"/>
</dbReference>
<feature type="compositionally biased region" description="Basic and acidic residues" evidence="6">
    <location>
        <begin position="24"/>
        <end position="33"/>
    </location>
</feature>
<evidence type="ECO:0000256" key="6">
    <source>
        <dbReference type="SAM" id="MobiDB-lite"/>
    </source>
</evidence>
<comment type="similarity">
    <text evidence="5">Belongs to the TatC family.</text>
</comment>
<dbReference type="PRINTS" id="PR01840">
    <property type="entry name" value="TATCFAMILY"/>
</dbReference>
<accession>A0A317ZHC8</accession>
<comment type="caution">
    <text evidence="7">The sequence shown here is derived from an EMBL/GenBank/DDBJ whole genome shotgun (WGS) entry which is preliminary data.</text>
</comment>
<protein>
    <recommendedName>
        <fullName evidence="5">Sec-independent protein translocase protein TatC</fullName>
    </recommendedName>
</protein>
<evidence type="ECO:0000256" key="3">
    <source>
        <dbReference type="ARBA" id="ARBA00022989"/>
    </source>
</evidence>
<keyword evidence="5" id="KW-0653">Protein transport</keyword>
<feature type="transmembrane region" description="Helical" evidence="5">
    <location>
        <begin position="198"/>
        <end position="219"/>
    </location>
</feature>